<feature type="domain" description="DUF4440" evidence="1">
    <location>
        <begin position="13"/>
        <end position="96"/>
    </location>
</feature>
<evidence type="ECO:0000259" key="1">
    <source>
        <dbReference type="Pfam" id="PF14534"/>
    </source>
</evidence>
<dbReference type="Proteomes" id="UP000244224">
    <property type="component" value="Unassembled WGS sequence"/>
</dbReference>
<protein>
    <submittedName>
        <fullName evidence="2">Uncharacterized protein (TIGR02246 family)</fullName>
    </submittedName>
</protein>
<name>A0A2T6B6W5_9RHOB</name>
<sequence>MTKAETTTADDFARAFARAWTAQDAKALADLMAEDGDLVSLTGRWAEGRKDIAATFAAEFAGTLARARLVTGRAKLRQLGPQIAVLHQRFVLSGLIDPQGADLGRVGVVLVATLIITPQGWRAAALQFCAAEG</sequence>
<dbReference type="Pfam" id="PF14534">
    <property type="entry name" value="DUF4440"/>
    <property type="match status" value="1"/>
</dbReference>
<keyword evidence="3" id="KW-1185">Reference proteome</keyword>
<proteinExistence type="predicted"/>
<accession>A0A2T6B6W5</accession>
<dbReference type="OrthoDB" id="122531at2"/>
<dbReference type="Gene3D" id="3.10.450.50">
    <property type="match status" value="1"/>
</dbReference>
<comment type="caution">
    <text evidence="2">The sequence shown here is derived from an EMBL/GenBank/DDBJ whole genome shotgun (WGS) entry which is preliminary data.</text>
</comment>
<evidence type="ECO:0000313" key="2">
    <source>
        <dbReference type="EMBL" id="PTX51820.1"/>
    </source>
</evidence>
<reference evidence="2 3" key="1">
    <citation type="submission" date="2018-04" db="EMBL/GenBank/DDBJ databases">
        <title>Genomic Encyclopedia of Archaeal and Bacterial Type Strains, Phase II (KMG-II): from individual species to whole genera.</title>
        <authorList>
            <person name="Goeker M."/>
        </authorList>
    </citation>
    <scope>NUCLEOTIDE SEQUENCE [LARGE SCALE GENOMIC DNA]</scope>
    <source>
        <strain evidence="2 3">DSM 21823</strain>
    </source>
</reference>
<dbReference type="AlphaFoldDB" id="A0A2T6B6W5"/>
<dbReference type="InterPro" id="IPR032710">
    <property type="entry name" value="NTF2-like_dom_sf"/>
</dbReference>
<dbReference type="SUPFAM" id="SSF54427">
    <property type="entry name" value="NTF2-like"/>
    <property type="match status" value="1"/>
</dbReference>
<dbReference type="InterPro" id="IPR011944">
    <property type="entry name" value="Steroid_delta5-4_isomerase"/>
</dbReference>
<organism evidence="2 3">
    <name type="scientific">Gemmobacter caeni</name>
    <dbReference type="NCBI Taxonomy" id="589035"/>
    <lineage>
        <taxon>Bacteria</taxon>
        <taxon>Pseudomonadati</taxon>
        <taxon>Pseudomonadota</taxon>
        <taxon>Alphaproteobacteria</taxon>
        <taxon>Rhodobacterales</taxon>
        <taxon>Paracoccaceae</taxon>
        <taxon>Gemmobacter</taxon>
    </lineage>
</organism>
<dbReference type="EMBL" id="QBKP01000003">
    <property type="protein sequence ID" value="PTX51820.1"/>
    <property type="molecule type" value="Genomic_DNA"/>
</dbReference>
<dbReference type="RefSeq" id="WP_054301799.1">
    <property type="nucleotide sequence ID" value="NZ_QBKP01000003.1"/>
</dbReference>
<dbReference type="NCBIfam" id="TIGR02246">
    <property type="entry name" value="SgcJ/EcaC family oxidoreductase"/>
    <property type="match status" value="1"/>
</dbReference>
<dbReference type="InterPro" id="IPR027843">
    <property type="entry name" value="DUF4440"/>
</dbReference>
<gene>
    <name evidence="2" type="ORF">C8N34_103325</name>
</gene>
<evidence type="ECO:0000313" key="3">
    <source>
        <dbReference type="Proteomes" id="UP000244224"/>
    </source>
</evidence>